<keyword evidence="3" id="KW-1185">Reference proteome</keyword>
<evidence type="ECO:0000313" key="2">
    <source>
        <dbReference type="EMBL" id="KAF6038654.1"/>
    </source>
</evidence>
<protein>
    <submittedName>
        <fullName evidence="2">TTLL4</fullName>
    </submittedName>
</protein>
<dbReference type="GO" id="GO:0070740">
    <property type="term" value="F:tubulin-glutamic acid ligase activity"/>
    <property type="evidence" value="ECO:0007669"/>
    <property type="project" value="TreeGrafter"/>
</dbReference>
<feature type="compositionally biased region" description="Low complexity" evidence="1">
    <location>
        <begin position="269"/>
        <end position="280"/>
    </location>
</feature>
<gene>
    <name evidence="2" type="ORF">EB796_003042</name>
</gene>
<evidence type="ECO:0000256" key="1">
    <source>
        <dbReference type="SAM" id="MobiDB-lite"/>
    </source>
</evidence>
<comment type="caution">
    <text evidence="2">The sequence shown here is derived from an EMBL/GenBank/DDBJ whole genome shotgun (WGS) entry which is preliminary data.</text>
</comment>
<proteinExistence type="predicted"/>
<dbReference type="OrthoDB" id="6279381at2759"/>
<feature type="region of interest" description="Disordered" evidence="1">
    <location>
        <begin position="256"/>
        <end position="280"/>
    </location>
</feature>
<dbReference type="PANTHER" id="PTHR12241:SF162">
    <property type="entry name" value="TUBULIN MONOGLUTAMYLASE TTLL4"/>
    <property type="match status" value="1"/>
</dbReference>
<evidence type="ECO:0000313" key="3">
    <source>
        <dbReference type="Proteomes" id="UP000593567"/>
    </source>
</evidence>
<accession>A0A7J7KL05</accession>
<dbReference type="GO" id="GO:0015631">
    <property type="term" value="F:tubulin binding"/>
    <property type="evidence" value="ECO:0007669"/>
    <property type="project" value="TreeGrafter"/>
</dbReference>
<dbReference type="GO" id="GO:0036064">
    <property type="term" value="C:ciliary basal body"/>
    <property type="evidence" value="ECO:0007669"/>
    <property type="project" value="TreeGrafter"/>
</dbReference>
<name>A0A7J7KL05_BUGNE</name>
<organism evidence="2 3">
    <name type="scientific">Bugula neritina</name>
    <name type="common">Brown bryozoan</name>
    <name type="synonym">Sertularia neritina</name>
    <dbReference type="NCBI Taxonomy" id="10212"/>
    <lineage>
        <taxon>Eukaryota</taxon>
        <taxon>Metazoa</taxon>
        <taxon>Spiralia</taxon>
        <taxon>Lophotrochozoa</taxon>
        <taxon>Bryozoa</taxon>
        <taxon>Gymnolaemata</taxon>
        <taxon>Cheilostomatida</taxon>
        <taxon>Flustrina</taxon>
        <taxon>Buguloidea</taxon>
        <taxon>Bugulidae</taxon>
        <taxon>Bugula</taxon>
    </lineage>
</organism>
<dbReference type="EMBL" id="VXIV02000385">
    <property type="protein sequence ID" value="KAF6038654.1"/>
    <property type="molecule type" value="Genomic_DNA"/>
</dbReference>
<dbReference type="Proteomes" id="UP000593567">
    <property type="component" value="Unassembled WGS sequence"/>
</dbReference>
<dbReference type="GO" id="GO:0000226">
    <property type="term" value="P:microtubule cytoskeleton organization"/>
    <property type="evidence" value="ECO:0007669"/>
    <property type="project" value="TreeGrafter"/>
</dbReference>
<dbReference type="PANTHER" id="PTHR12241">
    <property type="entry name" value="TUBULIN POLYGLUTAMYLASE"/>
    <property type="match status" value="1"/>
</dbReference>
<sequence>MTLSYLIGQHSGSCFADIVCTSSSALIFYLMRHTSLGYWRSIYHQGILHSNSQLDINIKGGMIKDLHNLAGFRIPDKADLVANPSNENYKLSPPSNRYCIDKRVFPQSLSADEKAKHSYYSQRYQDEAVMGTIIDLLTPDDIRILIESIDEDSRKGSFQRVFPTPSTHRYLRYFETHRYYNLFLDQWCQRFNRIEAKGIALIEAACRNRVHLQNPTSDPRHQWCPPSSRISFSSSQLALGCTSSNHIVKLKKQMKKAVESSASGRPPLATSSSSQSIAAS</sequence>
<dbReference type="AlphaFoldDB" id="A0A7J7KL05"/>
<reference evidence="2" key="1">
    <citation type="submission" date="2020-06" db="EMBL/GenBank/DDBJ databases">
        <title>Draft genome of Bugula neritina, a colonial animal packing powerful symbionts and potential medicines.</title>
        <authorList>
            <person name="Rayko M."/>
        </authorList>
    </citation>
    <scope>NUCLEOTIDE SEQUENCE [LARGE SCALE GENOMIC DNA]</scope>
    <source>
        <strain evidence="2">Kwan_BN1</strain>
    </source>
</reference>